<gene>
    <name evidence="2" type="ORF">M2325_000777</name>
</gene>
<evidence type="ECO:0000259" key="1">
    <source>
        <dbReference type="Pfam" id="PF22768"/>
    </source>
</evidence>
<dbReference type="EMBL" id="JANUCQ010000002">
    <property type="protein sequence ID" value="MCS3922092.1"/>
    <property type="molecule type" value="Genomic_DNA"/>
</dbReference>
<keyword evidence="3" id="KW-1185">Reference proteome</keyword>
<dbReference type="InterPro" id="IPR054738">
    <property type="entry name" value="Siphovirus-type_tail_C"/>
</dbReference>
<accession>A0ABT2EVX1</accession>
<dbReference type="RefSeq" id="WP_259051324.1">
    <property type="nucleotide sequence ID" value="NZ_JANUCQ010000002.1"/>
</dbReference>
<protein>
    <recommendedName>
        <fullName evidence="1">Siphovirus-type tail component C-terminal domain-containing protein</fullName>
    </recommendedName>
</protein>
<feature type="domain" description="Siphovirus-type tail component C-terminal" evidence="1">
    <location>
        <begin position="840"/>
        <end position="941"/>
    </location>
</feature>
<evidence type="ECO:0000313" key="3">
    <source>
        <dbReference type="Proteomes" id="UP001140258"/>
    </source>
</evidence>
<reference evidence="2" key="1">
    <citation type="submission" date="2022-08" db="EMBL/GenBank/DDBJ databases">
        <title>Genomic Encyclopedia of Type Strains, Phase V (KMG-V): Genome sequencing to study the core and pangenomes of soil and plant-associated prokaryotes.</title>
        <authorList>
            <person name="Whitman W."/>
        </authorList>
    </citation>
    <scope>NUCLEOTIDE SEQUENCE</scope>
    <source>
        <strain evidence="2">PS</strain>
    </source>
</reference>
<evidence type="ECO:0000313" key="2">
    <source>
        <dbReference type="EMBL" id="MCS3922092.1"/>
    </source>
</evidence>
<dbReference type="Proteomes" id="UP001140258">
    <property type="component" value="Unassembled WGS sequence"/>
</dbReference>
<name>A0ABT2EVX1_METVO</name>
<proteinExistence type="predicted"/>
<organism evidence="2 3">
    <name type="scientific">Methanococcus voltae PS</name>
    <dbReference type="NCBI Taxonomy" id="523842"/>
    <lineage>
        <taxon>Archaea</taxon>
        <taxon>Methanobacteriati</taxon>
        <taxon>Methanobacteriota</taxon>
        <taxon>Methanomada group</taxon>
        <taxon>Methanococci</taxon>
        <taxon>Methanococcales</taxon>
        <taxon>Methanococcaceae</taxon>
        <taxon>Methanococcus</taxon>
    </lineage>
</organism>
<sequence>MTLYYHKEASSNNITVKIPFVPANSTKYITIEENSEHILYNDPKNTYKYFWKFSDITSLSDWSVESGSKDNAIFSNGIMRLDASNIYIRYVELPESYRLISRFRPEHVYCGISLWKDYGSYVDTISYGDGTSSSDIYQGQYIKLNNSTIASVYNLLNTNWYVQEYKVTDSKIGFYANNEPIFEKSINYDVSVFDKLRIHSTTSGGGSGIIYVDYIAIAEYFENIQITSTIVDNMLKIKVINNNNFDLVNYPLNIDVSELNLSTEGLKILDTDDTKVNIVFNNQQLYTSQDNLQVYAEVSCGMGLKSVKIQNNQYIAQDMVKLDNSKNTYSSNILLSDSINNLKVIATNKEDIVSNSDVKIVNKITPVTEDKPVVTIIKTPPIPEVTSENYVTLQCDISDSDNILYVRGYNNKLKGYIELSKVEGTINRHSCNMPLFYGDNHINIITSDVKNYLGTSETLVLTKNDTTAPKIIFDTMCVKCIDEPYRVLAKVYDDESGLKDVKVVHYGNETKIHYMDYVGNGIYEKLINLVDGENRIRIISLDNNGNELISDIKTIIKENKETVNVIRQELTPHLDIIFEKPINKVTDSIYNVECFINTNLQLDGVYIILNGNSIRLDCIGDKKYCKKVKLNEGLNNLYLQVKGQGLTKYTEKYSIYYSLKNTLKYINNDNEIIVFEKNIDYEKLNNNIDTLIFRNIDGLNCSKMNYETKKSNNGIIINNGTLNPYNLKINGLIISKNPELLEKKLTNIFSPTKSGVLYLQYDETYECPCKVCNININSEPDSKTDTVREFSIELIAEKPYWLSSEKSVEFSKGSLGFKYPLRLPINFGRVNNHKMIINSGYVETPLKLEINGPMNTADDCLIANNSTGEHIKLCKKLDIHESLFITTEPINVLYMNKNTGETKKAFDYITMDSKFFNLKTGTNDIELTTSNPDLTLKMTYRFRNLTL</sequence>
<dbReference type="Pfam" id="PF22768">
    <property type="entry name" value="SPP1_Dit"/>
    <property type="match status" value="1"/>
</dbReference>
<comment type="caution">
    <text evidence="2">The sequence shown here is derived from an EMBL/GenBank/DDBJ whole genome shotgun (WGS) entry which is preliminary data.</text>
</comment>